<dbReference type="AlphaFoldDB" id="A0A7I4XVY4"/>
<accession>A0A7I4XVY4</accession>
<reference evidence="2" key="1">
    <citation type="submission" date="2020-12" db="UniProtKB">
        <authorList>
            <consortium name="WormBaseParasite"/>
        </authorList>
    </citation>
    <scope>IDENTIFICATION</scope>
    <source>
        <strain evidence="2">MHco3</strain>
    </source>
</reference>
<name>A0A7I4XVY4_HAECO</name>
<proteinExistence type="predicted"/>
<dbReference type="WBParaSite" id="HCON_00010670-00001">
    <property type="protein sequence ID" value="HCON_00010670-00001"/>
    <property type="gene ID" value="HCON_00010670"/>
</dbReference>
<protein>
    <submittedName>
        <fullName evidence="2">Reverse transcriptase domain-containing protein</fullName>
    </submittedName>
</protein>
<dbReference type="PANTHER" id="PTHR19446">
    <property type="entry name" value="REVERSE TRANSCRIPTASES"/>
    <property type="match status" value="1"/>
</dbReference>
<dbReference type="OrthoDB" id="5810672at2759"/>
<sequence length="197" mass="22693">MTNLAIYAASVPLAKLYDLTWKLLFKLGRCLSEVWKALGVHGVKWLTRLLNTVKEKKEESQMRGGGVLSFQYSSERGTRRSVPTTGIRLTAHTMKPCERLVDSGLRELIAISQEQFGFMPERPTMDTIFVARPVMENNREKRRPCYLALLDLEKALDRLPRRVLWRALRKRKVPEWTLAEREENQVPQLRGGQGVNS</sequence>
<evidence type="ECO:0000313" key="1">
    <source>
        <dbReference type="Proteomes" id="UP000025227"/>
    </source>
</evidence>
<keyword evidence="1" id="KW-1185">Reference proteome</keyword>
<organism evidence="1 2">
    <name type="scientific">Haemonchus contortus</name>
    <name type="common">Barber pole worm</name>
    <dbReference type="NCBI Taxonomy" id="6289"/>
    <lineage>
        <taxon>Eukaryota</taxon>
        <taxon>Metazoa</taxon>
        <taxon>Ecdysozoa</taxon>
        <taxon>Nematoda</taxon>
        <taxon>Chromadorea</taxon>
        <taxon>Rhabditida</taxon>
        <taxon>Rhabditina</taxon>
        <taxon>Rhabditomorpha</taxon>
        <taxon>Strongyloidea</taxon>
        <taxon>Trichostrongylidae</taxon>
        <taxon>Haemonchus</taxon>
    </lineage>
</organism>
<dbReference type="Proteomes" id="UP000025227">
    <property type="component" value="Unplaced"/>
</dbReference>
<evidence type="ECO:0000313" key="2">
    <source>
        <dbReference type="WBParaSite" id="HCON_00010670-00001"/>
    </source>
</evidence>